<dbReference type="RefSeq" id="WP_182703694.1">
    <property type="nucleotide sequence ID" value="NZ_JACJII010000001.1"/>
</dbReference>
<feature type="transmembrane region" description="Helical" evidence="2">
    <location>
        <begin position="86"/>
        <end position="110"/>
    </location>
</feature>
<comment type="caution">
    <text evidence="4">The sequence shown here is derived from an EMBL/GenBank/DDBJ whole genome shotgun (WGS) entry which is preliminary data.</text>
</comment>
<evidence type="ECO:0000256" key="1">
    <source>
        <dbReference type="SAM" id="MobiDB-lite"/>
    </source>
</evidence>
<dbReference type="Proteomes" id="UP000539313">
    <property type="component" value="Unassembled WGS sequence"/>
</dbReference>
<evidence type="ECO:0000313" key="5">
    <source>
        <dbReference type="Proteomes" id="UP000539313"/>
    </source>
</evidence>
<keyword evidence="5" id="KW-1185">Reference proteome</keyword>
<feature type="compositionally biased region" description="Basic and acidic residues" evidence="1">
    <location>
        <begin position="50"/>
        <end position="67"/>
    </location>
</feature>
<feature type="region of interest" description="Disordered" evidence="1">
    <location>
        <begin position="1"/>
        <end position="81"/>
    </location>
</feature>
<evidence type="ECO:0000259" key="3">
    <source>
        <dbReference type="Pfam" id="PF22599"/>
    </source>
</evidence>
<accession>A0A7W3R688</accession>
<evidence type="ECO:0000256" key="2">
    <source>
        <dbReference type="SAM" id="Phobius"/>
    </source>
</evidence>
<keyword evidence="2" id="KW-0472">Membrane</keyword>
<feature type="compositionally biased region" description="Basic residues" evidence="1">
    <location>
        <begin position="68"/>
        <end position="80"/>
    </location>
</feature>
<organism evidence="4 5">
    <name type="scientific">Thermomonospora cellulosilytica</name>
    <dbReference type="NCBI Taxonomy" id="1411118"/>
    <lineage>
        <taxon>Bacteria</taxon>
        <taxon>Bacillati</taxon>
        <taxon>Actinomycetota</taxon>
        <taxon>Actinomycetes</taxon>
        <taxon>Streptosporangiales</taxon>
        <taxon>Thermomonosporaceae</taxon>
        <taxon>Thermomonospora</taxon>
    </lineage>
</organism>
<gene>
    <name evidence="4" type="ORF">HNR21_000264</name>
</gene>
<proteinExistence type="predicted"/>
<reference evidence="4 5" key="1">
    <citation type="submission" date="2020-08" db="EMBL/GenBank/DDBJ databases">
        <title>Sequencing the genomes of 1000 actinobacteria strains.</title>
        <authorList>
            <person name="Klenk H.-P."/>
        </authorList>
    </citation>
    <scope>NUCLEOTIDE SEQUENCE [LARGE SCALE GENOMIC DNA]</scope>
    <source>
        <strain evidence="4 5">DSM 45823</strain>
    </source>
</reference>
<sequence length="250" mass="26410">MRVVPRRKKADASGRPQSPAAPGKPDPDAGRTAAGRPGADAGRAAPADPRAAERARRAEALARMQERRRARAGRRRRRDRPVRSRSALLALVIVIGVLIAAVAVTGTLLATAQEEEPTPLAAPLHVYPVIRVVSGACPAGTQGITGQTVSGPACYQLTSGIAIREVTGIRVQQGRTPGTHDVAIELAGADRRAFAELTRATAGRTVAFVVRDQLITAPRVDMPITDGKVVVTGRFSRADAERLVRTLRGP</sequence>
<protein>
    <recommendedName>
        <fullName evidence="3">SecDF P1 head subdomain domain-containing protein</fullName>
    </recommendedName>
</protein>
<feature type="compositionally biased region" description="Low complexity" evidence="1">
    <location>
        <begin position="30"/>
        <end position="49"/>
    </location>
</feature>
<dbReference type="EMBL" id="JACJII010000001">
    <property type="protein sequence ID" value="MBA9001382.1"/>
    <property type="molecule type" value="Genomic_DNA"/>
</dbReference>
<dbReference type="Gene3D" id="3.30.1360.200">
    <property type="match status" value="1"/>
</dbReference>
<feature type="domain" description="SecDF P1 head subdomain" evidence="3">
    <location>
        <begin position="165"/>
        <end position="249"/>
    </location>
</feature>
<name>A0A7W3R688_9ACTN</name>
<dbReference type="AlphaFoldDB" id="A0A7W3R688"/>
<dbReference type="InterPro" id="IPR054384">
    <property type="entry name" value="SecDF_P1_head"/>
</dbReference>
<evidence type="ECO:0000313" key="4">
    <source>
        <dbReference type="EMBL" id="MBA9001382.1"/>
    </source>
</evidence>
<dbReference type="Pfam" id="PF22599">
    <property type="entry name" value="SecDF_P1_head"/>
    <property type="match status" value="1"/>
</dbReference>
<keyword evidence="2" id="KW-1133">Transmembrane helix</keyword>
<keyword evidence="2" id="KW-0812">Transmembrane</keyword>